<reference evidence="1 2" key="1">
    <citation type="journal article" date="2019" name="Sci. Rep.">
        <title>Orb-weaving spider Araneus ventricosus genome elucidates the spidroin gene catalogue.</title>
        <authorList>
            <person name="Kono N."/>
            <person name="Nakamura H."/>
            <person name="Ohtoshi R."/>
            <person name="Moran D.A.P."/>
            <person name="Shinohara A."/>
            <person name="Yoshida Y."/>
            <person name="Fujiwara M."/>
            <person name="Mori M."/>
            <person name="Tomita M."/>
            <person name="Arakawa K."/>
        </authorList>
    </citation>
    <scope>NUCLEOTIDE SEQUENCE [LARGE SCALE GENOMIC DNA]</scope>
</reference>
<dbReference type="EMBL" id="BGPR01000009">
    <property type="protein sequence ID" value="GBL75862.1"/>
    <property type="molecule type" value="Genomic_DNA"/>
</dbReference>
<proteinExistence type="predicted"/>
<dbReference type="AlphaFoldDB" id="A0A4Y2A7P5"/>
<evidence type="ECO:0000313" key="1">
    <source>
        <dbReference type="EMBL" id="GBL75862.1"/>
    </source>
</evidence>
<accession>A0A4Y2A7P5</accession>
<dbReference type="OrthoDB" id="8068635at2759"/>
<dbReference type="GO" id="GO:0003676">
    <property type="term" value="F:nucleic acid binding"/>
    <property type="evidence" value="ECO:0007669"/>
    <property type="project" value="InterPro"/>
</dbReference>
<dbReference type="SUPFAM" id="SSF53098">
    <property type="entry name" value="Ribonuclease H-like"/>
    <property type="match status" value="1"/>
</dbReference>
<comment type="caution">
    <text evidence="1">The sequence shown here is derived from an EMBL/GenBank/DDBJ whole genome shotgun (WGS) entry which is preliminary data.</text>
</comment>
<keyword evidence="2" id="KW-1185">Reference proteome</keyword>
<dbReference type="Proteomes" id="UP000499080">
    <property type="component" value="Unassembled WGS sequence"/>
</dbReference>
<sequence length="166" mass="18888">MFQRLNDDSIRIIMRAYKTTATQVLNVLTGIPPPLHLTARAEFQKFQACACRSVELGRTLDINNLDYYIKLTDVPIELRTLDITSKVLNNQYGVYTDGSRIGNDTGFSVCILKNGERFKIFQFKLNKNNTVFQTELAAVDFAVCWALKNGIRINIHTDVNLPLRLC</sequence>
<gene>
    <name evidence="1" type="ORF">AVEN_234210_1</name>
</gene>
<evidence type="ECO:0000313" key="2">
    <source>
        <dbReference type="Proteomes" id="UP000499080"/>
    </source>
</evidence>
<protein>
    <recommendedName>
        <fullName evidence="3">RNase H type-1 domain-containing protein</fullName>
    </recommendedName>
</protein>
<dbReference type="InterPro" id="IPR012337">
    <property type="entry name" value="RNaseH-like_sf"/>
</dbReference>
<dbReference type="InterPro" id="IPR036397">
    <property type="entry name" value="RNaseH_sf"/>
</dbReference>
<organism evidence="1 2">
    <name type="scientific">Araneus ventricosus</name>
    <name type="common">Orbweaver spider</name>
    <name type="synonym">Epeira ventricosa</name>
    <dbReference type="NCBI Taxonomy" id="182803"/>
    <lineage>
        <taxon>Eukaryota</taxon>
        <taxon>Metazoa</taxon>
        <taxon>Ecdysozoa</taxon>
        <taxon>Arthropoda</taxon>
        <taxon>Chelicerata</taxon>
        <taxon>Arachnida</taxon>
        <taxon>Araneae</taxon>
        <taxon>Araneomorphae</taxon>
        <taxon>Entelegynae</taxon>
        <taxon>Araneoidea</taxon>
        <taxon>Araneidae</taxon>
        <taxon>Araneus</taxon>
    </lineage>
</organism>
<dbReference type="Gene3D" id="3.30.420.10">
    <property type="entry name" value="Ribonuclease H-like superfamily/Ribonuclease H"/>
    <property type="match status" value="1"/>
</dbReference>
<name>A0A4Y2A7P5_ARAVE</name>
<evidence type="ECO:0008006" key="3">
    <source>
        <dbReference type="Google" id="ProtNLM"/>
    </source>
</evidence>